<sequence>MFPLNRPQQVWVGDTPEVMQTALFAGQEMMAITDDAGGFELRYLGLIGSGYSTMGEAIAAAPEFGRFVLECLRCLIQDA</sequence>
<dbReference type="Proteomes" id="UP000745663">
    <property type="component" value="Unassembled WGS sequence"/>
</dbReference>
<organism evidence="1 2">
    <name type="scientific">Pseudomonas arcuscaelestis</name>
    <dbReference type="NCBI Taxonomy" id="2710591"/>
    <lineage>
        <taxon>Bacteria</taxon>
        <taxon>Pseudomonadati</taxon>
        <taxon>Pseudomonadota</taxon>
        <taxon>Gammaproteobacteria</taxon>
        <taxon>Pseudomonadales</taxon>
        <taxon>Pseudomonadaceae</taxon>
        <taxon>Pseudomonas</taxon>
    </lineage>
</organism>
<gene>
    <name evidence="1" type="ORF">H8F21_14290</name>
</gene>
<evidence type="ECO:0000313" key="1">
    <source>
        <dbReference type="EMBL" id="MBM5458733.1"/>
    </source>
</evidence>
<proteinExistence type="predicted"/>
<protein>
    <submittedName>
        <fullName evidence="1">Uncharacterized protein</fullName>
    </submittedName>
</protein>
<evidence type="ECO:0000313" key="2">
    <source>
        <dbReference type="Proteomes" id="UP000745663"/>
    </source>
</evidence>
<accession>A0ABS2BYN9</accession>
<comment type="caution">
    <text evidence="1">The sequence shown here is derived from an EMBL/GenBank/DDBJ whole genome shotgun (WGS) entry which is preliminary data.</text>
</comment>
<keyword evidence="2" id="KW-1185">Reference proteome</keyword>
<reference evidence="1 2" key="1">
    <citation type="submission" date="2020-08" db="EMBL/GenBank/DDBJ databases">
        <title>Description of novel Pseudomonas species.</title>
        <authorList>
            <person name="Duman M."/>
            <person name="Mulet M."/>
            <person name="Altun S."/>
            <person name="Saticioglu I.B."/>
            <person name="Lalucat J."/>
            <person name="Garcia-Valdes E."/>
        </authorList>
    </citation>
    <scope>NUCLEOTIDE SEQUENCE [LARGE SCALE GENOMIC DNA]</scope>
    <source>
        <strain evidence="1 2">P66</strain>
    </source>
</reference>
<dbReference type="EMBL" id="JACOPV010000008">
    <property type="protein sequence ID" value="MBM5458733.1"/>
    <property type="molecule type" value="Genomic_DNA"/>
</dbReference>
<name>A0ABS2BYN9_9PSED</name>